<evidence type="ECO:0000313" key="2">
    <source>
        <dbReference type="Proteomes" id="UP000680348"/>
    </source>
</evidence>
<dbReference type="PANTHER" id="PTHR36302:SF1">
    <property type="entry name" value="COPPER CHAPERONE PCU(A)C"/>
    <property type="match status" value="1"/>
</dbReference>
<name>A0A942I3L5_9HYPH</name>
<dbReference type="Gene3D" id="2.60.40.1890">
    <property type="entry name" value="PCu(A)C copper chaperone"/>
    <property type="match status" value="1"/>
</dbReference>
<dbReference type="Pfam" id="PF04314">
    <property type="entry name" value="PCuAC"/>
    <property type="match status" value="1"/>
</dbReference>
<dbReference type="PANTHER" id="PTHR36302">
    <property type="entry name" value="BLR7088 PROTEIN"/>
    <property type="match status" value="1"/>
</dbReference>
<evidence type="ECO:0000313" key="1">
    <source>
        <dbReference type="EMBL" id="MBS3651467.1"/>
    </source>
</evidence>
<sequence length="184" mass="20141">MTAFYRTRASIRTIRRSFPRFSSIEERIGILIFTLMLILALSHPLWAHEFEIGSIEIDHPIASAPPEGAKVAAGYMTLKNSGAATDRLVSISSEIAGRTELHDMSVDAQGVMTMRPVTGGLEIPAGSEVALKRGSYHVMFMDLKRPINEGESFNGTLTFEKAGTVDITFKVEGRPGTEHHDHGS</sequence>
<organism evidence="1 2">
    <name type="scientific">Pseudaminobacter soli</name>
    <name type="common">ex Zhang et al. 2022</name>
    <dbReference type="NCBI Taxonomy" id="2831468"/>
    <lineage>
        <taxon>Bacteria</taxon>
        <taxon>Pseudomonadati</taxon>
        <taxon>Pseudomonadota</taxon>
        <taxon>Alphaproteobacteria</taxon>
        <taxon>Hyphomicrobiales</taxon>
        <taxon>Phyllobacteriaceae</taxon>
        <taxon>Pseudaminobacter</taxon>
    </lineage>
</organism>
<proteinExistence type="predicted"/>
<gene>
    <name evidence="1" type="ORF">KEU06_22890</name>
</gene>
<dbReference type="SUPFAM" id="SSF110087">
    <property type="entry name" value="DR1885-like metal-binding protein"/>
    <property type="match status" value="1"/>
</dbReference>
<keyword evidence="2" id="KW-1185">Reference proteome</keyword>
<dbReference type="InterPro" id="IPR036182">
    <property type="entry name" value="PCuAC_sf"/>
</dbReference>
<dbReference type="Proteomes" id="UP000680348">
    <property type="component" value="Unassembled WGS sequence"/>
</dbReference>
<protein>
    <submittedName>
        <fullName evidence="1">Copper chaperone PCu(A)C</fullName>
    </submittedName>
</protein>
<accession>A0A942I3L5</accession>
<reference evidence="1" key="1">
    <citation type="submission" date="2021-04" db="EMBL/GenBank/DDBJ databases">
        <title>Pseudaminobacter soli sp. nov., isolated from paddy soil contaminated by heavy metals.</title>
        <authorList>
            <person name="Zhang K."/>
        </authorList>
    </citation>
    <scope>NUCLEOTIDE SEQUENCE</scope>
    <source>
        <strain evidence="1">19-2017</strain>
    </source>
</reference>
<dbReference type="AlphaFoldDB" id="A0A942I3L5"/>
<dbReference type="EMBL" id="JAGWCR010000014">
    <property type="protein sequence ID" value="MBS3651467.1"/>
    <property type="molecule type" value="Genomic_DNA"/>
</dbReference>
<dbReference type="InterPro" id="IPR058248">
    <property type="entry name" value="Lxx211020-like"/>
</dbReference>
<comment type="caution">
    <text evidence="1">The sequence shown here is derived from an EMBL/GenBank/DDBJ whole genome shotgun (WGS) entry which is preliminary data.</text>
</comment>
<dbReference type="InterPro" id="IPR007410">
    <property type="entry name" value="LpqE-like"/>
</dbReference>